<dbReference type="OrthoDB" id="2014201at2759"/>
<protein>
    <submittedName>
        <fullName evidence="1">Inositol phosphorylceramide glucuronosyltransferase 1</fullName>
    </submittedName>
</protein>
<dbReference type="EMBL" id="BEYU01000099">
    <property type="protein sequence ID" value="GBG31474.1"/>
    <property type="molecule type" value="Genomic_DNA"/>
</dbReference>
<evidence type="ECO:0000313" key="2">
    <source>
        <dbReference type="Proteomes" id="UP000241890"/>
    </source>
</evidence>
<organism evidence="1 2">
    <name type="scientific">Hondaea fermentalgiana</name>
    <dbReference type="NCBI Taxonomy" id="2315210"/>
    <lineage>
        <taxon>Eukaryota</taxon>
        <taxon>Sar</taxon>
        <taxon>Stramenopiles</taxon>
        <taxon>Bigyra</taxon>
        <taxon>Labyrinthulomycetes</taxon>
        <taxon>Thraustochytrida</taxon>
        <taxon>Thraustochytriidae</taxon>
        <taxon>Hondaea</taxon>
    </lineage>
</organism>
<dbReference type="InterPro" id="IPR029044">
    <property type="entry name" value="Nucleotide-diphossugar_trans"/>
</dbReference>
<comment type="caution">
    <text evidence="1">The sequence shown here is derived from an EMBL/GenBank/DDBJ whole genome shotgun (WGS) entry which is preliminary data.</text>
</comment>
<proteinExistence type="predicted"/>
<dbReference type="SUPFAM" id="SSF53448">
    <property type="entry name" value="Nucleotide-diphospho-sugar transferases"/>
    <property type="match status" value="1"/>
</dbReference>
<dbReference type="Proteomes" id="UP000241890">
    <property type="component" value="Unassembled WGS sequence"/>
</dbReference>
<dbReference type="GO" id="GO:0016740">
    <property type="term" value="F:transferase activity"/>
    <property type="evidence" value="ECO:0007669"/>
    <property type="project" value="UniProtKB-KW"/>
</dbReference>
<evidence type="ECO:0000313" key="1">
    <source>
        <dbReference type="EMBL" id="GBG31474.1"/>
    </source>
</evidence>
<keyword evidence="2" id="KW-1185">Reference proteome</keyword>
<gene>
    <name evidence="1" type="ORF">FCC1311_076982</name>
</gene>
<dbReference type="InParanoid" id="A0A2R5GUA4"/>
<dbReference type="Gene3D" id="3.90.550.10">
    <property type="entry name" value="Spore Coat Polysaccharide Biosynthesis Protein SpsA, Chain A"/>
    <property type="match status" value="2"/>
</dbReference>
<sequence>MTQAYAWCMEEYRQVVFMDVRTIVMHDINGLVAGCEGGDGVGLCAVATGEDLPFYKVDPGVMVAFPSKDRCEDLARIASMPRFRTASCAKTLFNTYFTYEERMVVDPRFNTITFETKTVHKLKDAFVIQYAPSHVPSTARADFSILFRKVDRVVDLFSAELKNRMPWHVLYATLLTPPTQEGEAVITSSAALMKHFVSQFALGKIPWKNQAIIYTENAYPEVREWLVAKGGHAIKVPSLLCPNPRGARSKYGFTKLQLFGLKDWDVVVHIDPGTIILDDITRLWRACPSEFNLCLVEEPEHKPEAHYPNDGVLVTRPDTAFYRRIMNCRKRFSPSRTPCETDFFYRFLKPQGYGLLDPKYNMMAFDPYRRLGFVGAKIIRTDLLEKGGSREERSFLDAKLDEISELSLQYNISDSDSTTERKTGLWFFLP</sequence>
<accession>A0A2R5GUA4</accession>
<reference evidence="1 2" key="1">
    <citation type="submission" date="2017-12" db="EMBL/GenBank/DDBJ databases">
        <title>Sequencing, de novo assembly and annotation of complete genome of a new Thraustochytrid species, strain FCC1311.</title>
        <authorList>
            <person name="Sedici K."/>
            <person name="Godart F."/>
            <person name="Aiese Cigliano R."/>
            <person name="Sanseverino W."/>
            <person name="Barakat M."/>
            <person name="Ortet P."/>
            <person name="Marechal E."/>
            <person name="Cagnac O."/>
            <person name="Amato A."/>
        </authorList>
    </citation>
    <scope>NUCLEOTIDE SEQUENCE [LARGE SCALE GENOMIC DNA]</scope>
</reference>
<keyword evidence="1" id="KW-0808">Transferase</keyword>
<name>A0A2R5GUA4_9STRA</name>
<dbReference type="PANTHER" id="PTHR11183">
    <property type="entry name" value="GLYCOGENIN SUBFAMILY MEMBER"/>
    <property type="match status" value="1"/>
</dbReference>
<dbReference type="AlphaFoldDB" id="A0A2R5GUA4"/>
<dbReference type="InterPro" id="IPR050587">
    <property type="entry name" value="GNT1/Glycosyltrans_8"/>
</dbReference>